<feature type="transmembrane region" description="Helical" evidence="1">
    <location>
        <begin position="12"/>
        <end position="32"/>
    </location>
</feature>
<keyword evidence="1" id="KW-1133">Transmembrane helix</keyword>
<gene>
    <name evidence="2" type="ORF">ACJDUG_16885</name>
</gene>
<keyword evidence="1" id="KW-0472">Membrane</keyword>
<reference evidence="2 3" key="1">
    <citation type="submission" date="2024-11" db="EMBL/GenBank/DDBJ databases">
        <authorList>
            <person name="Heng Y.C."/>
            <person name="Lim A.C.H."/>
            <person name="Lee J.K.Y."/>
            <person name="Kittelmann S."/>
        </authorList>
    </citation>
    <scope>NUCLEOTIDE SEQUENCE [LARGE SCALE GENOMIC DNA]</scope>
    <source>
        <strain evidence="2 3">WILCCON 0185</strain>
    </source>
</reference>
<organism evidence="2 3">
    <name type="scientific">Candidatus Clostridium stratigraminis</name>
    <dbReference type="NCBI Taxonomy" id="3381661"/>
    <lineage>
        <taxon>Bacteria</taxon>
        <taxon>Bacillati</taxon>
        <taxon>Bacillota</taxon>
        <taxon>Clostridia</taxon>
        <taxon>Eubacteriales</taxon>
        <taxon>Clostridiaceae</taxon>
        <taxon>Clostridium</taxon>
    </lineage>
</organism>
<name>A0ABW8T906_9CLOT</name>
<accession>A0ABW8T906</accession>
<comment type="caution">
    <text evidence="2">The sequence shown here is derived from an EMBL/GenBank/DDBJ whole genome shotgun (WGS) entry which is preliminary data.</text>
</comment>
<evidence type="ECO:0000313" key="2">
    <source>
        <dbReference type="EMBL" id="MFL0248621.1"/>
    </source>
</evidence>
<proteinExistence type="predicted"/>
<feature type="transmembrane region" description="Helical" evidence="1">
    <location>
        <begin position="44"/>
        <end position="62"/>
    </location>
</feature>
<keyword evidence="3" id="KW-1185">Reference proteome</keyword>
<dbReference type="EMBL" id="JBJHZZ010000023">
    <property type="protein sequence ID" value="MFL0248621.1"/>
    <property type="molecule type" value="Genomic_DNA"/>
</dbReference>
<protein>
    <submittedName>
        <fullName evidence="2">Uncharacterized protein</fullName>
    </submittedName>
</protein>
<keyword evidence="1" id="KW-0812">Transmembrane</keyword>
<dbReference type="RefSeq" id="WP_406771049.1">
    <property type="nucleotide sequence ID" value="NZ_JBJHZZ010000023.1"/>
</dbReference>
<sequence>MGKKNTIKFILNYLFALLIGNLLVFMVDKVGVKFGMPPMSIGKYIFVNSVAIVIGIFITLATNKTQDKVVK</sequence>
<evidence type="ECO:0000256" key="1">
    <source>
        <dbReference type="SAM" id="Phobius"/>
    </source>
</evidence>
<evidence type="ECO:0000313" key="3">
    <source>
        <dbReference type="Proteomes" id="UP001623591"/>
    </source>
</evidence>
<dbReference type="Proteomes" id="UP001623591">
    <property type="component" value="Unassembled WGS sequence"/>
</dbReference>